<dbReference type="NCBIfam" id="NF033545">
    <property type="entry name" value="transpos_IS630"/>
    <property type="match status" value="1"/>
</dbReference>
<proteinExistence type="predicted"/>
<evidence type="ECO:0000313" key="2">
    <source>
        <dbReference type="Proteomes" id="UP000054703"/>
    </source>
</evidence>
<dbReference type="OrthoDB" id="5644965at2"/>
<dbReference type="Proteomes" id="UP000054703">
    <property type="component" value="Unassembled WGS sequence"/>
</dbReference>
<protein>
    <recommendedName>
        <fullName evidence="3">Transposase</fullName>
    </recommendedName>
</protein>
<sequence length="207" mass="23935">MIRIYLSEEERTALIRLRRSQKSNIGERAYYVLLCGEGKSVSETAKTSGRNEHTIRLWLKRYIRYGITGLKSRSQPGRPARKAPIIESQLEELLGKSPQEYGYQEAGWQINLLRDWFEKQGVSVCDNTLVKSLNRLGFVYKRFSKTLPANAPSSTEKKARISEIVEEIKKDSGEEIEILFADESHFSNQPYVSRGWFKRGEKKESIR</sequence>
<dbReference type="Pfam" id="PF13565">
    <property type="entry name" value="HTH_32"/>
    <property type="match status" value="1"/>
</dbReference>
<dbReference type="InterPro" id="IPR047655">
    <property type="entry name" value="Transpos_IS630-like"/>
</dbReference>
<comment type="caution">
    <text evidence="1">The sequence shown here is derived from an EMBL/GenBank/DDBJ whole genome shotgun (WGS) entry which is preliminary data.</text>
</comment>
<dbReference type="SUPFAM" id="SSF46689">
    <property type="entry name" value="Homeodomain-like"/>
    <property type="match status" value="1"/>
</dbReference>
<organism evidence="1 2">
    <name type="scientific">Legionella santicrucis</name>
    <dbReference type="NCBI Taxonomy" id="45074"/>
    <lineage>
        <taxon>Bacteria</taxon>
        <taxon>Pseudomonadati</taxon>
        <taxon>Pseudomonadota</taxon>
        <taxon>Gammaproteobacteria</taxon>
        <taxon>Legionellales</taxon>
        <taxon>Legionellaceae</taxon>
        <taxon>Legionella</taxon>
    </lineage>
</organism>
<keyword evidence="2" id="KW-1185">Reference proteome</keyword>
<evidence type="ECO:0000313" key="1">
    <source>
        <dbReference type="EMBL" id="KTD63280.1"/>
    </source>
</evidence>
<reference evidence="1 2" key="1">
    <citation type="submission" date="2015-11" db="EMBL/GenBank/DDBJ databases">
        <title>Genomic analysis of 38 Legionella species identifies large and diverse effector repertoires.</title>
        <authorList>
            <person name="Burstein D."/>
            <person name="Amaro F."/>
            <person name="Zusman T."/>
            <person name="Lifshitz Z."/>
            <person name="Cohen O."/>
            <person name="Gilbert J.A."/>
            <person name="Pupko T."/>
            <person name="Shuman H.A."/>
            <person name="Segal G."/>
        </authorList>
    </citation>
    <scope>NUCLEOTIDE SEQUENCE [LARGE SCALE GENOMIC DNA]</scope>
    <source>
        <strain evidence="1 2">SC-63-C7</strain>
    </source>
</reference>
<dbReference type="InterPro" id="IPR009057">
    <property type="entry name" value="Homeodomain-like_sf"/>
</dbReference>
<dbReference type="STRING" id="45074.Lsan_1398"/>
<accession>A0A0W0Z286</accession>
<evidence type="ECO:0008006" key="3">
    <source>
        <dbReference type="Google" id="ProtNLM"/>
    </source>
</evidence>
<dbReference type="RefSeq" id="WP_058513796.1">
    <property type="nucleotide sequence ID" value="NZ_CAAAIH010000118.1"/>
</dbReference>
<dbReference type="EMBL" id="LNYU01000029">
    <property type="protein sequence ID" value="KTD63280.1"/>
    <property type="molecule type" value="Genomic_DNA"/>
</dbReference>
<dbReference type="AlphaFoldDB" id="A0A0W0Z286"/>
<gene>
    <name evidence="1" type="ORF">Lsan_1398</name>
</gene>
<name>A0A0W0Z286_9GAMM</name>
<dbReference type="PATRIC" id="fig|45074.5.peg.1488"/>